<dbReference type="GO" id="GO:0097120">
    <property type="term" value="P:receptor localization to synapse"/>
    <property type="evidence" value="ECO:0007669"/>
    <property type="project" value="TreeGrafter"/>
</dbReference>
<dbReference type="EMBL" id="JABDTM020018418">
    <property type="protein sequence ID" value="KAH0818036.1"/>
    <property type="molecule type" value="Genomic_DNA"/>
</dbReference>
<evidence type="ECO:0000256" key="1">
    <source>
        <dbReference type="ARBA" id="ARBA00004370"/>
    </source>
</evidence>
<dbReference type="GO" id="GO:0019901">
    <property type="term" value="F:protein kinase binding"/>
    <property type="evidence" value="ECO:0007669"/>
    <property type="project" value="TreeGrafter"/>
</dbReference>
<dbReference type="GO" id="GO:0043113">
    <property type="term" value="P:receptor clustering"/>
    <property type="evidence" value="ECO:0007669"/>
    <property type="project" value="TreeGrafter"/>
</dbReference>
<evidence type="ECO:0000313" key="4">
    <source>
        <dbReference type="EMBL" id="KAH0818036.1"/>
    </source>
</evidence>
<organism evidence="4 5">
    <name type="scientific">Tenebrio molitor</name>
    <name type="common">Yellow mealworm beetle</name>
    <dbReference type="NCBI Taxonomy" id="7067"/>
    <lineage>
        <taxon>Eukaryota</taxon>
        <taxon>Metazoa</taxon>
        <taxon>Ecdysozoa</taxon>
        <taxon>Arthropoda</taxon>
        <taxon>Hexapoda</taxon>
        <taxon>Insecta</taxon>
        <taxon>Pterygota</taxon>
        <taxon>Neoptera</taxon>
        <taxon>Endopterygota</taxon>
        <taxon>Coleoptera</taxon>
        <taxon>Polyphaga</taxon>
        <taxon>Cucujiformia</taxon>
        <taxon>Tenebrionidae</taxon>
        <taxon>Tenebrio</taxon>
    </lineage>
</organism>
<dbReference type="GO" id="GO:0098839">
    <property type="term" value="C:postsynaptic density membrane"/>
    <property type="evidence" value="ECO:0007669"/>
    <property type="project" value="TreeGrafter"/>
</dbReference>
<comment type="caution">
    <text evidence="4">The sequence shown here is derived from an EMBL/GenBank/DDBJ whole genome shotgun (WGS) entry which is preliminary data.</text>
</comment>
<protein>
    <recommendedName>
        <fullName evidence="3">PDZ domain-containing protein</fullName>
    </recommendedName>
</protein>
<dbReference type="GO" id="GO:0043005">
    <property type="term" value="C:neuron projection"/>
    <property type="evidence" value="ECO:0007669"/>
    <property type="project" value="TreeGrafter"/>
</dbReference>
<reference evidence="4" key="1">
    <citation type="journal article" date="2020" name="J Insects Food Feed">
        <title>The yellow mealworm (Tenebrio molitor) genome: a resource for the emerging insects as food and feed industry.</title>
        <authorList>
            <person name="Eriksson T."/>
            <person name="Andere A."/>
            <person name="Kelstrup H."/>
            <person name="Emery V."/>
            <person name="Picard C."/>
        </authorList>
    </citation>
    <scope>NUCLEOTIDE SEQUENCE</scope>
    <source>
        <strain evidence="4">Stoneville</strain>
        <tissue evidence="4">Whole head</tissue>
    </source>
</reference>
<keyword evidence="2" id="KW-0472">Membrane</keyword>
<accession>A0A8J6HQ69</accession>
<reference evidence="4" key="2">
    <citation type="submission" date="2021-08" db="EMBL/GenBank/DDBJ databases">
        <authorList>
            <person name="Eriksson T."/>
        </authorList>
    </citation>
    <scope>NUCLEOTIDE SEQUENCE</scope>
    <source>
        <strain evidence="4">Stoneville</strain>
        <tissue evidence="4">Whole head</tissue>
    </source>
</reference>
<evidence type="ECO:0000256" key="2">
    <source>
        <dbReference type="ARBA" id="ARBA00023136"/>
    </source>
</evidence>
<dbReference type="PANTHER" id="PTHR23119">
    <property type="entry name" value="DISCS LARGE"/>
    <property type="match status" value="1"/>
</dbReference>
<evidence type="ECO:0000259" key="3">
    <source>
        <dbReference type="PROSITE" id="PS50106"/>
    </source>
</evidence>
<dbReference type="Gene3D" id="2.30.42.10">
    <property type="match status" value="1"/>
</dbReference>
<dbReference type="GO" id="GO:0007268">
    <property type="term" value="P:chemical synaptic transmission"/>
    <property type="evidence" value="ECO:0007669"/>
    <property type="project" value="TreeGrafter"/>
</dbReference>
<gene>
    <name evidence="4" type="ORF">GEV33_004755</name>
</gene>
<dbReference type="Pfam" id="PF00595">
    <property type="entry name" value="PDZ"/>
    <property type="match status" value="1"/>
</dbReference>
<dbReference type="AlphaFoldDB" id="A0A8J6HQ69"/>
<dbReference type="GO" id="GO:0098609">
    <property type="term" value="P:cell-cell adhesion"/>
    <property type="evidence" value="ECO:0007669"/>
    <property type="project" value="TreeGrafter"/>
</dbReference>
<dbReference type="InterPro" id="IPR036034">
    <property type="entry name" value="PDZ_sf"/>
</dbReference>
<evidence type="ECO:0000313" key="5">
    <source>
        <dbReference type="Proteomes" id="UP000719412"/>
    </source>
</evidence>
<dbReference type="InterPro" id="IPR001478">
    <property type="entry name" value="PDZ"/>
</dbReference>
<dbReference type="GO" id="GO:0031594">
    <property type="term" value="C:neuromuscular junction"/>
    <property type="evidence" value="ECO:0007669"/>
    <property type="project" value="TreeGrafter"/>
</dbReference>
<dbReference type="GO" id="GO:0045197">
    <property type="term" value="P:establishment or maintenance of epithelial cell apical/basal polarity"/>
    <property type="evidence" value="ECO:0007669"/>
    <property type="project" value="TreeGrafter"/>
</dbReference>
<dbReference type="GO" id="GO:0016323">
    <property type="term" value="C:basolateral plasma membrane"/>
    <property type="evidence" value="ECO:0007669"/>
    <property type="project" value="TreeGrafter"/>
</dbReference>
<dbReference type="GO" id="GO:0099072">
    <property type="term" value="P:regulation of postsynaptic membrane neurotransmitter receptor levels"/>
    <property type="evidence" value="ECO:0007669"/>
    <property type="project" value="TreeGrafter"/>
</dbReference>
<name>A0A8J6HQ69_TENMO</name>
<comment type="subcellular location">
    <subcellularLocation>
        <location evidence="1">Membrane</location>
    </subcellularLocation>
</comment>
<dbReference type="SMART" id="SM00228">
    <property type="entry name" value="PDZ"/>
    <property type="match status" value="1"/>
</dbReference>
<dbReference type="Proteomes" id="UP000719412">
    <property type="component" value="Unassembled WGS sequence"/>
</dbReference>
<dbReference type="PROSITE" id="PS50106">
    <property type="entry name" value="PDZ"/>
    <property type="match status" value="1"/>
</dbReference>
<sequence length="148" mass="16162">MPVFYLPEISRSMLDGGVNGPGPVFRGVAILGKFKTTENQRLDYFPCVRRRRQPRNMRLMEIELVKGNKGLGFSIAGGIGNQHIPGDNGIYVTKVMEGGAAQVDGRLLVGDKLVAVRDAVVRKIQGDKRVSAEVVNAKRASVRCTLPQ</sequence>
<keyword evidence="5" id="KW-1185">Reference proteome</keyword>
<dbReference type="SUPFAM" id="SSF50156">
    <property type="entry name" value="PDZ domain-like"/>
    <property type="match status" value="1"/>
</dbReference>
<dbReference type="PANTHER" id="PTHR23119:SF51">
    <property type="entry name" value="DISKS LARGE 1 TUMOR SUPPRESSOR PROTEIN"/>
    <property type="match status" value="1"/>
</dbReference>
<proteinExistence type="predicted"/>
<dbReference type="InterPro" id="IPR050614">
    <property type="entry name" value="Synaptic_Scaffolding_LAP-MAGUK"/>
</dbReference>
<feature type="domain" description="PDZ" evidence="3">
    <location>
        <begin position="61"/>
        <end position="122"/>
    </location>
</feature>